<proteinExistence type="predicted"/>
<dbReference type="Gene3D" id="3.80.10.10">
    <property type="entry name" value="Ribonuclease Inhibitor"/>
    <property type="match status" value="1"/>
</dbReference>
<feature type="region of interest" description="Disordered" evidence="2">
    <location>
        <begin position="190"/>
        <end position="215"/>
    </location>
</feature>
<feature type="region of interest" description="Disordered" evidence="2">
    <location>
        <begin position="429"/>
        <end position="455"/>
    </location>
</feature>
<dbReference type="EMBL" id="JAEHOC010000014">
    <property type="protein sequence ID" value="KAG2435645.1"/>
    <property type="molecule type" value="Genomic_DNA"/>
</dbReference>
<dbReference type="Proteomes" id="UP000650467">
    <property type="component" value="Unassembled WGS sequence"/>
</dbReference>
<comment type="caution">
    <text evidence="3">The sequence shown here is derived from an EMBL/GenBank/DDBJ whole genome shotgun (WGS) entry which is preliminary data.</text>
</comment>
<dbReference type="OrthoDB" id="534486at2759"/>
<evidence type="ECO:0000256" key="1">
    <source>
        <dbReference type="ARBA" id="ARBA00004430"/>
    </source>
</evidence>
<feature type="compositionally biased region" description="Low complexity" evidence="2">
    <location>
        <begin position="487"/>
        <end position="500"/>
    </location>
</feature>
<evidence type="ECO:0000313" key="3">
    <source>
        <dbReference type="EMBL" id="KAG2435645.1"/>
    </source>
</evidence>
<protein>
    <submittedName>
        <fullName evidence="3">Uncharacterized protein</fullName>
    </submittedName>
</protein>
<comment type="subcellular location">
    <subcellularLocation>
        <location evidence="1">Cytoplasm</location>
        <location evidence="1">Cytoskeleton</location>
        <location evidence="1">Cilium axoneme</location>
    </subcellularLocation>
</comment>
<dbReference type="InterPro" id="IPR032675">
    <property type="entry name" value="LRR_dom_sf"/>
</dbReference>
<dbReference type="AlphaFoldDB" id="A0A835TB42"/>
<dbReference type="GO" id="GO:0005930">
    <property type="term" value="C:axoneme"/>
    <property type="evidence" value="ECO:0007669"/>
    <property type="project" value="UniProtKB-SubCell"/>
</dbReference>
<keyword evidence="4" id="KW-1185">Reference proteome</keyword>
<reference evidence="3" key="1">
    <citation type="journal article" date="2020" name="bioRxiv">
        <title>Comparative genomics of Chlamydomonas.</title>
        <authorList>
            <person name="Craig R.J."/>
            <person name="Hasan A.R."/>
            <person name="Ness R.W."/>
            <person name="Keightley P.D."/>
        </authorList>
    </citation>
    <scope>NUCLEOTIDE SEQUENCE</scope>
    <source>
        <strain evidence="3">SAG 7.73</strain>
    </source>
</reference>
<feature type="region of interest" description="Disordered" evidence="2">
    <location>
        <begin position="485"/>
        <end position="528"/>
    </location>
</feature>
<name>A0A835TB42_CHLIN</name>
<evidence type="ECO:0000256" key="2">
    <source>
        <dbReference type="SAM" id="MobiDB-lite"/>
    </source>
</evidence>
<dbReference type="SUPFAM" id="SSF52047">
    <property type="entry name" value="RNI-like"/>
    <property type="match status" value="1"/>
</dbReference>
<accession>A0A835TB42</accession>
<evidence type="ECO:0000313" key="4">
    <source>
        <dbReference type="Proteomes" id="UP000650467"/>
    </source>
</evidence>
<sequence>MLLSPVSASSSCSGVPANIPPLLSILKVLPADCVRANLVSSWGRLNDADSSGAHAPIEPYQWLPGAWTPSLFGLSREWRIYARCVLTHTLTVDLAIAVSLQRPEMRSSSSSGGPGSQSQPDAGSLECFLSGFPSLQHLTILAGNGGAPVDENVRPPGEANPNTASLAMAEPFGVALAAQQLLGLDRLRSATPAPDMQAGGARGANGNGSPATMSGHPRLLSLEMRMHPAVWRVLSGSEPDQFLHRLTTAHPAIESLTLHVAAPVPPPASPMAAAAAAAAAGPLPPCARVSVAALSSLPALTSLRLAGPILVEGLAELTQLQSLSLEGVSPGSVQGSLGVLSGLTSLRFAETHHRPMAQDASAIPPTRNKGVTAAGMLHMQMHVPRALPNQAPTLRALHMPDITVGPKEWPSLLRLCPVLQELEVASALPPRKELTPPALPEGHRPPRPSAAAAQAAAAAAMASGASGSVPDWFVRAMAGDDAVLSHGTNSGSSSRNIRNGTGDGSTDSGPKNVSEEARGQHGSAAPGAASGCPFAAGAMGGGGGGGGAAAAAGKASGTPGKSAVAGLLTLRGVKRLVMWHYMGPHELMLLLQHMPDVQELHAPLMMEDPPHVPAAMLRPAAVAMLRPLIDTMRHMRSVRLDVSCDPAAVTGQLAGVFLVESGLAEIRGIHRLALNVWVAAEAQLGALAVLSQLRSLDLTLGKQEQESELSVLTRLARLSYLSLRITPGIWNEIQGRTGRVSAGAALRLAMSFAAGQTLLLVADVHREICEDEAISLVKSVEMTAGEPGAAWAVSAWVEETAECIGIGFGPGGGGSATMGGGGGGGGGGDGVVLRVVWTPELVRRLLGVVATVEGGQFGGLAVSFMSLEEERLGRVLGS</sequence>
<gene>
    <name evidence="3" type="ORF">HXX76_006847</name>
</gene>
<organism evidence="3 4">
    <name type="scientific">Chlamydomonas incerta</name>
    <dbReference type="NCBI Taxonomy" id="51695"/>
    <lineage>
        <taxon>Eukaryota</taxon>
        <taxon>Viridiplantae</taxon>
        <taxon>Chlorophyta</taxon>
        <taxon>core chlorophytes</taxon>
        <taxon>Chlorophyceae</taxon>
        <taxon>CS clade</taxon>
        <taxon>Chlamydomonadales</taxon>
        <taxon>Chlamydomonadaceae</taxon>
        <taxon>Chlamydomonas</taxon>
    </lineage>
</organism>